<dbReference type="GeneID" id="78316862"/>
<dbReference type="CDD" id="cd02696">
    <property type="entry name" value="MurNAc-LAA"/>
    <property type="match status" value="1"/>
</dbReference>
<proteinExistence type="predicted"/>
<dbReference type="SUPFAM" id="SSF53187">
    <property type="entry name" value="Zn-dependent exopeptidases"/>
    <property type="match status" value="1"/>
</dbReference>
<feature type="domain" description="MurNAc-LAA" evidence="5">
    <location>
        <begin position="192"/>
        <end position="339"/>
    </location>
</feature>
<feature type="chain" id="PRO_5012391294" description="N-acetylmuramoyl-L-alanine amidase" evidence="4">
    <location>
        <begin position="26"/>
        <end position="355"/>
    </location>
</feature>
<dbReference type="GO" id="GO:0030288">
    <property type="term" value="C:outer membrane-bounded periplasmic space"/>
    <property type="evidence" value="ECO:0007669"/>
    <property type="project" value="TreeGrafter"/>
</dbReference>
<dbReference type="InterPro" id="IPR050695">
    <property type="entry name" value="N-acetylmuramoyl_amidase_3"/>
</dbReference>
<organism evidence="6 7">
    <name type="scientific">Treponema porcinum</name>
    <dbReference type="NCBI Taxonomy" id="261392"/>
    <lineage>
        <taxon>Bacteria</taxon>
        <taxon>Pseudomonadati</taxon>
        <taxon>Spirochaetota</taxon>
        <taxon>Spirochaetia</taxon>
        <taxon>Spirochaetales</taxon>
        <taxon>Treponemataceae</taxon>
        <taxon>Treponema</taxon>
    </lineage>
</organism>
<dbReference type="InterPro" id="IPR036582">
    <property type="entry name" value="Mao_N_sf"/>
</dbReference>
<keyword evidence="3" id="KW-0378">Hydrolase</keyword>
<dbReference type="OrthoDB" id="9806267at2"/>
<evidence type="ECO:0000259" key="5">
    <source>
        <dbReference type="SMART" id="SM00646"/>
    </source>
</evidence>
<dbReference type="SUPFAM" id="SSF55383">
    <property type="entry name" value="Copper amine oxidase, domain N"/>
    <property type="match status" value="1"/>
</dbReference>
<evidence type="ECO:0000256" key="4">
    <source>
        <dbReference type="SAM" id="SignalP"/>
    </source>
</evidence>
<name>A0A1T4LFE5_TREPO</name>
<dbReference type="GO" id="GO:0008745">
    <property type="term" value="F:N-acetylmuramoyl-L-alanine amidase activity"/>
    <property type="evidence" value="ECO:0007669"/>
    <property type="project" value="UniProtKB-EC"/>
</dbReference>
<keyword evidence="4" id="KW-0732">Signal</keyword>
<evidence type="ECO:0000313" key="7">
    <source>
        <dbReference type="Proteomes" id="UP000190423"/>
    </source>
</evidence>
<gene>
    <name evidence="6" type="ORF">SAMN02745149_01575</name>
</gene>
<dbReference type="Pfam" id="PF01520">
    <property type="entry name" value="Amidase_3"/>
    <property type="match status" value="1"/>
</dbReference>
<dbReference type="PANTHER" id="PTHR30404">
    <property type="entry name" value="N-ACETYLMURAMOYL-L-ALANINE AMIDASE"/>
    <property type="match status" value="1"/>
</dbReference>
<evidence type="ECO:0000256" key="3">
    <source>
        <dbReference type="ARBA" id="ARBA00022801"/>
    </source>
</evidence>
<dbReference type="EMBL" id="FUWG01000011">
    <property type="protein sequence ID" value="SJZ53390.1"/>
    <property type="molecule type" value="Genomic_DNA"/>
</dbReference>
<reference evidence="6 7" key="1">
    <citation type="submission" date="2017-02" db="EMBL/GenBank/DDBJ databases">
        <authorList>
            <person name="Peterson S.W."/>
        </authorList>
    </citation>
    <scope>NUCLEOTIDE SEQUENCE [LARGE SCALE GENOMIC DNA]</scope>
    <source>
        <strain evidence="6 7">ATCC BAA-908</strain>
    </source>
</reference>
<dbReference type="SMART" id="SM00646">
    <property type="entry name" value="Ami_3"/>
    <property type="match status" value="1"/>
</dbReference>
<evidence type="ECO:0000256" key="1">
    <source>
        <dbReference type="ARBA" id="ARBA00001561"/>
    </source>
</evidence>
<dbReference type="EC" id="3.5.1.28" evidence="2"/>
<dbReference type="InterPro" id="IPR002508">
    <property type="entry name" value="MurNAc-LAA_cat"/>
</dbReference>
<comment type="catalytic activity">
    <reaction evidence="1">
        <text>Hydrolyzes the link between N-acetylmuramoyl residues and L-amino acid residues in certain cell-wall glycopeptides.</text>
        <dbReference type="EC" id="3.5.1.28"/>
    </reaction>
</comment>
<dbReference type="RefSeq" id="WP_078933482.1">
    <property type="nucleotide sequence ID" value="NZ_FUWG01000011.1"/>
</dbReference>
<dbReference type="PANTHER" id="PTHR30404:SF0">
    <property type="entry name" value="N-ACETYLMURAMOYL-L-ALANINE AMIDASE AMIC"/>
    <property type="match status" value="1"/>
</dbReference>
<dbReference type="AlphaFoldDB" id="A0A1T4LFE5"/>
<protein>
    <recommendedName>
        <fullName evidence="2">N-acetylmuramoyl-L-alanine amidase</fullName>
        <ecNumber evidence="2">3.5.1.28</ecNumber>
    </recommendedName>
</protein>
<dbReference type="Gene3D" id="3.40.630.40">
    <property type="entry name" value="Zn-dependent exopeptidases"/>
    <property type="match status" value="1"/>
</dbReference>
<dbReference type="STRING" id="261392.SAMN02745149_01575"/>
<keyword evidence="7" id="KW-1185">Reference proteome</keyword>
<evidence type="ECO:0000256" key="2">
    <source>
        <dbReference type="ARBA" id="ARBA00011901"/>
    </source>
</evidence>
<evidence type="ECO:0000313" key="6">
    <source>
        <dbReference type="EMBL" id="SJZ53390.1"/>
    </source>
</evidence>
<feature type="signal peptide" evidence="4">
    <location>
        <begin position="1"/>
        <end position="25"/>
    </location>
</feature>
<accession>A0A1T4LFE5</accession>
<sequence length="355" mass="39393">MKKQIEQIFFIAAAFFFFQTAALNAQDSIPQSSGRIPLLDAVKNEGIVFFWDSLSQTGVLERSGHQLSFRAGEQLVLLDSELIMLTDAPSVQDGTVTVTKKFLELADDYLKPSNDGEGFKIGAILIDPGHGGKDPGAVGTFKVNGKQVKVQEKDVVLSVGKNLYSRLRQSYPDKQIIMTRSTDVFLTLGERTDIANNVKLGEREAVLYVSIHANASLDKKASGYEVWYLSPGYRRTVIDSSAADDDKSLFPILNSMMEEEYTTESILMSKFIMDGLQAQIGDQTKARGIKAEEWFVVRNANMPSVLIEVGFVTNEKEALNLNSDTYLQKTALGIYNGIQAFVTHFERSRGFTQAR</sequence>
<dbReference type="Proteomes" id="UP000190423">
    <property type="component" value="Unassembled WGS sequence"/>
</dbReference>
<dbReference type="GO" id="GO:0009253">
    <property type="term" value="P:peptidoglycan catabolic process"/>
    <property type="evidence" value="ECO:0007669"/>
    <property type="project" value="InterPro"/>
</dbReference>